<dbReference type="AlphaFoldDB" id="A0A4D4M086"/>
<sequence>MTNAIGANIKRLREARGYSQARLAHEVCRAAGVIGDPVGRQEVSRWETGKRTPREWLPFIAAALGVSADTLRAPLAPLSRLCRRWPTSCPRVTH</sequence>
<dbReference type="Pfam" id="PF13560">
    <property type="entry name" value="HTH_31"/>
    <property type="match status" value="1"/>
</dbReference>
<evidence type="ECO:0000313" key="3">
    <source>
        <dbReference type="Proteomes" id="UP000302139"/>
    </source>
</evidence>
<dbReference type="SUPFAM" id="SSF47413">
    <property type="entry name" value="lambda repressor-like DNA-binding domains"/>
    <property type="match status" value="1"/>
</dbReference>
<evidence type="ECO:0000259" key="1">
    <source>
        <dbReference type="PROSITE" id="PS50943"/>
    </source>
</evidence>
<reference evidence="2 3" key="1">
    <citation type="submission" date="2019-04" db="EMBL/GenBank/DDBJ databases">
        <title>Draft genome sequences of Streptomyces avermitilis NBRC 14893.</title>
        <authorList>
            <person name="Komaki H."/>
            <person name="Tamura T."/>
            <person name="Hosoyama A."/>
        </authorList>
    </citation>
    <scope>NUCLEOTIDE SEQUENCE [LARGE SCALE GENOMIC DNA]</scope>
    <source>
        <strain evidence="2 3">NBRC 14893</strain>
    </source>
</reference>
<dbReference type="InterPro" id="IPR010982">
    <property type="entry name" value="Lambda_DNA-bd_dom_sf"/>
</dbReference>
<dbReference type="EMBL" id="BJHX01000001">
    <property type="protein sequence ID" value="GDY65716.1"/>
    <property type="molecule type" value="Genomic_DNA"/>
</dbReference>
<dbReference type="Gene3D" id="1.10.260.40">
    <property type="entry name" value="lambda repressor-like DNA-binding domains"/>
    <property type="match status" value="1"/>
</dbReference>
<accession>A0A4D4M086</accession>
<dbReference type="CDD" id="cd00093">
    <property type="entry name" value="HTH_XRE"/>
    <property type="match status" value="1"/>
</dbReference>
<dbReference type="PROSITE" id="PS50943">
    <property type="entry name" value="HTH_CROC1"/>
    <property type="match status" value="1"/>
</dbReference>
<proteinExistence type="predicted"/>
<feature type="domain" description="HTH cro/C1-type" evidence="1">
    <location>
        <begin position="9"/>
        <end position="71"/>
    </location>
</feature>
<gene>
    <name evidence="2" type="ORF">SAV14893_051090</name>
</gene>
<dbReference type="SMART" id="SM00530">
    <property type="entry name" value="HTH_XRE"/>
    <property type="match status" value="1"/>
</dbReference>
<organism evidence="2 3">
    <name type="scientific">Streptomyces avermitilis</name>
    <dbReference type="NCBI Taxonomy" id="33903"/>
    <lineage>
        <taxon>Bacteria</taxon>
        <taxon>Bacillati</taxon>
        <taxon>Actinomycetota</taxon>
        <taxon>Actinomycetes</taxon>
        <taxon>Kitasatosporales</taxon>
        <taxon>Streptomycetaceae</taxon>
        <taxon>Streptomyces</taxon>
    </lineage>
</organism>
<protein>
    <recommendedName>
        <fullName evidence="1">HTH cro/C1-type domain-containing protein</fullName>
    </recommendedName>
</protein>
<dbReference type="GO" id="GO:0003677">
    <property type="term" value="F:DNA binding"/>
    <property type="evidence" value="ECO:0007669"/>
    <property type="project" value="InterPro"/>
</dbReference>
<dbReference type="InterPro" id="IPR001387">
    <property type="entry name" value="Cro/C1-type_HTH"/>
</dbReference>
<name>A0A4D4M086_STRAX</name>
<dbReference type="Proteomes" id="UP000302139">
    <property type="component" value="Unassembled WGS sequence"/>
</dbReference>
<comment type="caution">
    <text evidence="2">The sequence shown here is derived from an EMBL/GenBank/DDBJ whole genome shotgun (WGS) entry which is preliminary data.</text>
</comment>
<evidence type="ECO:0000313" key="2">
    <source>
        <dbReference type="EMBL" id="GDY65716.1"/>
    </source>
</evidence>